<name>A0A7W9VVA5_9HYPH</name>
<organism evidence="1 2">
    <name type="scientific">Aquamicrobium lusatiense</name>
    <dbReference type="NCBI Taxonomy" id="89772"/>
    <lineage>
        <taxon>Bacteria</taxon>
        <taxon>Pseudomonadati</taxon>
        <taxon>Pseudomonadota</taxon>
        <taxon>Alphaproteobacteria</taxon>
        <taxon>Hyphomicrobiales</taxon>
        <taxon>Phyllobacteriaceae</taxon>
        <taxon>Aquamicrobium</taxon>
    </lineage>
</organism>
<dbReference type="AlphaFoldDB" id="A0A7W9VVA5"/>
<keyword evidence="2" id="KW-1185">Reference proteome</keyword>
<gene>
    <name evidence="1" type="ORF">HNR59_001197</name>
</gene>
<dbReference type="Proteomes" id="UP000533306">
    <property type="component" value="Unassembled WGS sequence"/>
</dbReference>
<comment type="caution">
    <text evidence="1">The sequence shown here is derived from an EMBL/GenBank/DDBJ whole genome shotgun (WGS) entry which is preliminary data.</text>
</comment>
<reference evidence="1 2" key="1">
    <citation type="submission" date="2020-08" db="EMBL/GenBank/DDBJ databases">
        <title>Genomic Encyclopedia of Type Strains, Phase IV (KMG-IV): sequencing the most valuable type-strain genomes for metagenomic binning, comparative biology and taxonomic classification.</title>
        <authorList>
            <person name="Goeker M."/>
        </authorList>
    </citation>
    <scope>NUCLEOTIDE SEQUENCE [LARGE SCALE GENOMIC DNA]</scope>
    <source>
        <strain evidence="1 2">DSM 11099</strain>
    </source>
</reference>
<dbReference type="Gene3D" id="1.10.30.50">
    <property type="match status" value="1"/>
</dbReference>
<dbReference type="EMBL" id="JACHEU010000001">
    <property type="protein sequence ID" value="MBB6011852.1"/>
    <property type="molecule type" value="Genomic_DNA"/>
</dbReference>
<sequence>METASATATPSRPMSAKRRQAIFTEHCTGHHVAPCCLCGKLIHRHSDQWTVEHIRALGLLGPDVNTICAPAHEACRREKDKADMARIAKAKRQARAGQ</sequence>
<evidence type="ECO:0000313" key="1">
    <source>
        <dbReference type="EMBL" id="MBB6011852.1"/>
    </source>
</evidence>
<dbReference type="RefSeq" id="WP_183827308.1">
    <property type="nucleotide sequence ID" value="NZ_JACHEU010000001.1"/>
</dbReference>
<proteinExistence type="predicted"/>
<protein>
    <recommendedName>
        <fullName evidence="3">HNH endonuclease</fullName>
    </recommendedName>
</protein>
<evidence type="ECO:0008006" key="3">
    <source>
        <dbReference type="Google" id="ProtNLM"/>
    </source>
</evidence>
<evidence type="ECO:0000313" key="2">
    <source>
        <dbReference type="Proteomes" id="UP000533306"/>
    </source>
</evidence>
<accession>A0A7W9VVA5</accession>